<keyword evidence="2" id="KW-0547">Nucleotide-binding</keyword>
<keyword evidence="3" id="KW-0342">GTP-binding</keyword>
<dbReference type="SMART" id="SM00175">
    <property type="entry name" value="RAB"/>
    <property type="match status" value="1"/>
</dbReference>
<protein>
    <submittedName>
        <fullName evidence="4">Ras-related protein Rab-32</fullName>
    </submittedName>
</protein>
<dbReference type="InterPro" id="IPR027417">
    <property type="entry name" value="P-loop_NTPase"/>
</dbReference>
<dbReference type="AlphaFoldDB" id="A0AA35SWU7"/>
<dbReference type="Proteomes" id="UP001174909">
    <property type="component" value="Unassembled WGS sequence"/>
</dbReference>
<dbReference type="GO" id="GO:0008333">
    <property type="term" value="P:endosome to lysosome transport"/>
    <property type="evidence" value="ECO:0007669"/>
    <property type="project" value="TreeGrafter"/>
</dbReference>
<dbReference type="PROSITE" id="PS51419">
    <property type="entry name" value="RAB"/>
    <property type="match status" value="1"/>
</dbReference>
<dbReference type="SUPFAM" id="SSF52540">
    <property type="entry name" value="P-loop containing nucleoside triphosphate hydrolases"/>
    <property type="match status" value="1"/>
</dbReference>
<dbReference type="GO" id="GO:0045335">
    <property type="term" value="C:phagocytic vesicle"/>
    <property type="evidence" value="ECO:0007669"/>
    <property type="project" value="TreeGrafter"/>
</dbReference>
<comment type="similarity">
    <text evidence="1">Belongs to the small GTPase superfamily. Rab family.</text>
</comment>
<dbReference type="GO" id="GO:0003924">
    <property type="term" value="F:GTPase activity"/>
    <property type="evidence" value="ECO:0007669"/>
    <property type="project" value="InterPro"/>
</dbReference>
<dbReference type="PRINTS" id="PR00449">
    <property type="entry name" value="RASTRNSFRMNG"/>
</dbReference>
<accession>A0AA35SWU7</accession>
<proteinExistence type="inferred from homology"/>
<comment type="caution">
    <text evidence="4">The sequence shown here is derived from an EMBL/GenBank/DDBJ whole genome shotgun (WGS) entry which is preliminary data.</text>
</comment>
<gene>
    <name evidence="4" type="ORF">GBAR_LOCUS20444</name>
</gene>
<evidence type="ECO:0000313" key="4">
    <source>
        <dbReference type="EMBL" id="CAI8036496.1"/>
    </source>
</evidence>
<reference evidence="4" key="1">
    <citation type="submission" date="2023-03" db="EMBL/GenBank/DDBJ databases">
        <authorList>
            <person name="Steffen K."/>
            <person name="Cardenas P."/>
        </authorList>
    </citation>
    <scope>NUCLEOTIDE SEQUENCE</scope>
</reference>
<organism evidence="4 5">
    <name type="scientific">Geodia barretti</name>
    <name type="common">Barrett's horny sponge</name>
    <dbReference type="NCBI Taxonomy" id="519541"/>
    <lineage>
        <taxon>Eukaryota</taxon>
        <taxon>Metazoa</taxon>
        <taxon>Porifera</taxon>
        <taxon>Demospongiae</taxon>
        <taxon>Heteroscleromorpha</taxon>
        <taxon>Tetractinellida</taxon>
        <taxon>Astrophorina</taxon>
        <taxon>Geodiidae</taxon>
        <taxon>Geodia</taxon>
    </lineage>
</organism>
<dbReference type="GO" id="GO:0090385">
    <property type="term" value="P:phagosome-lysosome fusion"/>
    <property type="evidence" value="ECO:0007669"/>
    <property type="project" value="TreeGrafter"/>
</dbReference>
<dbReference type="EMBL" id="CASHTH010002873">
    <property type="protein sequence ID" value="CAI8036496.1"/>
    <property type="molecule type" value="Genomic_DNA"/>
</dbReference>
<evidence type="ECO:0000256" key="2">
    <source>
        <dbReference type="ARBA" id="ARBA00022741"/>
    </source>
</evidence>
<dbReference type="InterPro" id="IPR001806">
    <property type="entry name" value="Small_GTPase"/>
</dbReference>
<dbReference type="GO" id="GO:0005764">
    <property type="term" value="C:lysosome"/>
    <property type="evidence" value="ECO:0007669"/>
    <property type="project" value="TreeGrafter"/>
</dbReference>
<dbReference type="Pfam" id="PF00071">
    <property type="entry name" value="Ras"/>
    <property type="match status" value="1"/>
</dbReference>
<name>A0AA35SWU7_GEOBA</name>
<dbReference type="GO" id="GO:0005770">
    <property type="term" value="C:late endosome"/>
    <property type="evidence" value="ECO:0007669"/>
    <property type="project" value="TreeGrafter"/>
</dbReference>
<sequence>MHTLFIYYLSVCQMNSLCLFPRLATFESVLKWLDDVNQKVMLENGSSIPIILLANKCDLDDHQVDQATLDAFCKTHGITAWFATSAKENKNIEEAMNLLVCKIMELSSLKVDGLPEDYVDLAAEPETTGQLASIAGDSYQHTGRRITGVVPRKPQQQTPQKSNCC</sequence>
<dbReference type="PANTHER" id="PTHR47981:SF39">
    <property type="entry name" value="RAS-RELATED PROTEIN RAB"/>
    <property type="match status" value="1"/>
</dbReference>
<dbReference type="PANTHER" id="PTHR47981">
    <property type="entry name" value="RAB FAMILY"/>
    <property type="match status" value="1"/>
</dbReference>
<dbReference type="Gene3D" id="3.40.50.300">
    <property type="entry name" value="P-loop containing nucleotide triphosphate hydrolases"/>
    <property type="match status" value="1"/>
</dbReference>
<keyword evidence="5" id="KW-1185">Reference proteome</keyword>
<evidence type="ECO:0000256" key="3">
    <source>
        <dbReference type="ARBA" id="ARBA00023134"/>
    </source>
</evidence>
<evidence type="ECO:0000256" key="1">
    <source>
        <dbReference type="ARBA" id="ARBA00006270"/>
    </source>
</evidence>
<evidence type="ECO:0000313" key="5">
    <source>
        <dbReference type="Proteomes" id="UP001174909"/>
    </source>
</evidence>
<dbReference type="GO" id="GO:0005525">
    <property type="term" value="F:GTP binding"/>
    <property type="evidence" value="ECO:0007669"/>
    <property type="project" value="UniProtKB-KW"/>
</dbReference>